<proteinExistence type="predicted"/>
<gene>
    <name evidence="1" type="ORF">COL66_12630</name>
</gene>
<reference evidence="1 2" key="1">
    <citation type="submission" date="2017-09" db="EMBL/GenBank/DDBJ databases">
        <title>Large-scale bioinformatics analysis of Bacillus genomes uncovers conserved roles of natural products in bacterial physiology.</title>
        <authorList>
            <consortium name="Agbiome Team Llc"/>
            <person name="Bleich R.M."/>
            <person name="Grubbs K.J."/>
            <person name="Santa Maria K.C."/>
            <person name="Allen S.E."/>
            <person name="Farag S."/>
            <person name="Shank E.A."/>
            <person name="Bowers A."/>
        </authorList>
    </citation>
    <scope>NUCLEOTIDE SEQUENCE [LARGE SCALE GENOMIC DNA]</scope>
    <source>
        <strain evidence="1 2">AFS080080</strain>
    </source>
</reference>
<accession>A0A2B5J3S8</accession>
<sequence length="217" mass="24904">MKLWENREKAIRALDRELYIENQIMNSLFELFDNVIESYKLNTPILRVTGNISIKIRALCHGILSLSLDGHAQESGALLRTAIEAYESLVYLRQNPTSVNEFLEDRKPKAGTIAKAIQGNFQEVRNYLSNHSSHFAFKPDSLMHFWQVTDDEDITLKEPPFKIENLRKNLGTLTIFMLQALAESIACLQQNDVFVARCHEKSISLHEKIENVFPNEA</sequence>
<evidence type="ECO:0000313" key="2">
    <source>
        <dbReference type="Proteomes" id="UP000223311"/>
    </source>
</evidence>
<name>A0A2B5J3S8_9BACI</name>
<dbReference type="EMBL" id="NVGE01000013">
    <property type="protein sequence ID" value="PFZ31267.1"/>
    <property type="molecule type" value="Genomic_DNA"/>
</dbReference>
<dbReference type="AlphaFoldDB" id="A0A2B5J3S8"/>
<comment type="caution">
    <text evidence="1">The sequence shown here is derived from an EMBL/GenBank/DDBJ whole genome shotgun (WGS) entry which is preliminary data.</text>
</comment>
<organism evidence="1 2">
    <name type="scientific">Bacillus wiedmannii</name>
    <dbReference type="NCBI Taxonomy" id="1890302"/>
    <lineage>
        <taxon>Bacteria</taxon>
        <taxon>Bacillati</taxon>
        <taxon>Bacillota</taxon>
        <taxon>Bacilli</taxon>
        <taxon>Bacillales</taxon>
        <taxon>Bacillaceae</taxon>
        <taxon>Bacillus</taxon>
        <taxon>Bacillus cereus group</taxon>
    </lineage>
</organism>
<dbReference type="Proteomes" id="UP000223311">
    <property type="component" value="Unassembled WGS sequence"/>
</dbReference>
<evidence type="ECO:0000313" key="1">
    <source>
        <dbReference type="EMBL" id="PFZ31267.1"/>
    </source>
</evidence>
<dbReference type="RefSeq" id="WP_098068604.1">
    <property type="nucleotide sequence ID" value="NZ_NUDN01000028.1"/>
</dbReference>
<protein>
    <submittedName>
        <fullName evidence="1">Uncharacterized protein</fullName>
    </submittedName>
</protein>